<accession>A0A2N8ULG2</accession>
<feature type="compositionally biased region" description="Polar residues" evidence="1">
    <location>
        <begin position="67"/>
        <end position="82"/>
    </location>
</feature>
<feature type="compositionally biased region" description="Low complexity" evidence="1">
    <location>
        <begin position="779"/>
        <end position="801"/>
    </location>
</feature>
<feature type="compositionally biased region" description="Basic and acidic residues" evidence="1">
    <location>
        <begin position="707"/>
        <end position="716"/>
    </location>
</feature>
<evidence type="ECO:0000313" key="4">
    <source>
        <dbReference type="Proteomes" id="UP000239563"/>
    </source>
</evidence>
<feature type="region of interest" description="Disordered" evidence="1">
    <location>
        <begin position="553"/>
        <end position="811"/>
    </location>
</feature>
<dbReference type="EMBL" id="LT795072">
    <property type="protein sequence ID" value="SJX65755.1"/>
    <property type="molecule type" value="Genomic_DNA"/>
</dbReference>
<feature type="compositionally biased region" description="Low complexity" evidence="1">
    <location>
        <begin position="553"/>
        <end position="580"/>
    </location>
</feature>
<feature type="compositionally biased region" description="Polar residues" evidence="1">
    <location>
        <begin position="408"/>
        <end position="417"/>
    </location>
</feature>
<feature type="transmembrane region" description="Helical" evidence="2">
    <location>
        <begin position="181"/>
        <end position="203"/>
    </location>
</feature>
<evidence type="ECO:0000313" key="3">
    <source>
        <dbReference type="EMBL" id="SJX65755.1"/>
    </source>
</evidence>
<evidence type="ECO:0000256" key="1">
    <source>
        <dbReference type="SAM" id="MobiDB-lite"/>
    </source>
</evidence>
<feature type="compositionally biased region" description="Low complexity" evidence="1">
    <location>
        <begin position="270"/>
        <end position="280"/>
    </location>
</feature>
<keyword evidence="2" id="KW-1133">Transmembrane helix</keyword>
<feature type="compositionally biased region" description="Low complexity" evidence="1">
    <location>
        <begin position="389"/>
        <end position="398"/>
    </location>
</feature>
<evidence type="ECO:0000256" key="2">
    <source>
        <dbReference type="SAM" id="Phobius"/>
    </source>
</evidence>
<organism evidence="3 4">
    <name type="scientific">Sporisorium reilianum f. sp. reilianum</name>
    <dbReference type="NCBI Taxonomy" id="72559"/>
    <lineage>
        <taxon>Eukaryota</taxon>
        <taxon>Fungi</taxon>
        <taxon>Dikarya</taxon>
        <taxon>Basidiomycota</taxon>
        <taxon>Ustilaginomycotina</taxon>
        <taxon>Ustilaginomycetes</taxon>
        <taxon>Ustilaginales</taxon>
        <taxon>Ustilaginaceae</taxon>
        <taxon>Sporisorium</taxon>
    </lineage>
</organism>
<proteinExistence type="predicted"/>
<feature type="region of interest" description="Disordered" evidence="1">
    <location>
        <begin position="227"/>
        <end position="458"/>
    </location>
</feature>
<gene>
    <name evidence="3" type="ORF">SRS1_16314</name>
</gene>
<keyword evidence="2" id="KW-0812">Transmembrane</keyword>
<keyword evidence="2" id="KW-0472">Membrane</keyword>
<reference evidence="3 4" key="1">
    <citation type="submission" date="2017-02" db="EMBL/GenBank/DDBJ databases">
        <authorList>
            <person name="Peterson S.W."/>
        </authorList>
    </citation>
    <scope>NUCLEOTIDE SEQUENCE [LARGE SCALE GENOMIC DNA]</scope>
    <source>
        <strain evidence="3 4">SRS1_H2-8</strain>
    </source>
</reference>
<name>A0A2N8ULG2_9BASI</name>
<feature type="region of interest" description="Disordered" evidence="1">
    <location>
        <begin position="28"/>
        <end position="95"/>
    </location>
</feature>
<dbReference type="Proteomes" id="UP000239563">
    <property type="component" value="Chromosome XIX"/>
</dbReference>
<protein>
    <submittedName>
        <fullName evidence="3">Uncharacterized protein</fullName>
    </submittedName>
</protein>
<feature type="compositionally biased region" description="Basic residues" evidence="1">
    <location>
        <begin position="249"/>
        <end position="258"/>
    </location>
</feature>
<feature type="compositionally biased region" description="Basic and acidic residues" evidence="1">
    <location>
        <begin position="746"/>
        <end position="759"/>
    </location>
</feature>
<feature type="compositionally biased region" description="Low complexity" evidence="1">
    <location>
        <begin position="762"/>
        <end position="771"/>
    </location>
</feature>
<feature type="compositionally biased region" description="Low complexity" evidence="1">
    <location>
        <begin position="37"/>
        <end position="53"/>
    </location>
</feature>
<feature type="compositionally biased region" description="Basic and acidic residues" evidence="1">
    <location>
        <begin position="227"/>
        <end position="242"/>
    </location>
</feature>
<dbReference type="AlphaFoldDB" id="A0A2N8ULG2"/>
<feature type="compositionally biased region" description="Basic and acidic residues" evidence="1">
    <location>
        <begin position="684"/>
        <end position="693"/>
    </location>
</feature>
<sequence length="811" mass="84669">MIAPVRASLVSNDDAASHLSTSYRSSFAANQRADQQHLASSNLSSHNAPSSDSTHVSYLHYAPAQPPSTSRQATLPSQNKQAAATIDDVDDSLPEHLYDSPALHRQYARSYDDDSAAGGDLDVSTMTQDLELDTNPSPAFSEALKRATQSAHRYSLPSSYPSSIASSWSRPERSVWFQQKAIIITSIFLAIFIVLFIGAAVFLRERKFDDELAGLDDEEALQRIEERMTMGRFSEPVEKDSDSPSGGGKFKRRFRLGSKRSEKDGNNPDSSQPSSASSSAVRRKRHLVSRWTRGNLRDSNDTMRGVSDTVSVRSGRSARRAALGDPRTPQESVEITYDTDGAEVPRTNRESDGTGAGNDARNSTDALVADRPRSPPPPHPDNASRRQESSSSEGRSSSNADAAHRTRPSGSDASVQSPRRVLLDDSDFQAADAAETQHNEMRHMPPAYIPSGSGGLSGSSYDGAAVAAAIARGDAKHGIPPPEERDSTVSHEVISAVLAQPPAASRHAYEPATGPVAAHIATDDKAVLGALSAAASMPSAPAVDRDVSAPAYGAREGSAAGGSSNVASAPSAAAAGPSAPDLEADADGFEVVPPAAIASGSTTQTGFADEKAASKGKGKQVQSESLLPAPPTAVEPAFSPFDQPYRSAGPPGSNAPTSPPSGRVSPPLGRTSTSDAPSAPMSPRKSEKQREAEQEQQLAQLVASRPDGMDVPRYESVDGDAARGPSAPPLLADAAEGDEGAAAEQVVRRDHLPAYEQRRRSVVAASAAAAAERTSQPESAHPGASAATASSAPSAPSVPSAPSAPPASDDE</sequence>